<proteinExistence type="predicted"/>
<evidence type="ECO:0000313" key="2">
    <source>
        <dbReference type="Proteomes" id="UP000287651"/>
    </source>
</evidence>
<dbReference type="Proteomes" id="UP000287651">
    <property type="component" value="Unassembled WGS sequence"/>
</dbReference>
<reference evidence="1 2" key="1">
    <citation type="journal article" date="2014" name="Agronomy (Basel)">
        <title>A Draft Genome Sequence for Ensete ventricosum, the Drought-Tolerant Tree Against Hunger.</title>
        <authorList>
            <person name="Harrison J."/>
            <person name="Moore K.A."/>
            <person name="Paszkiewicz K."/>
            <person name="Jones T."/>
            <person name="Grant M."/>
            <person name="Ambacheew D."/>
            <person name="Muzemil S."/>
            <person name="Studholme D.J."/>
        </authorList>
    </citation>
    <scope>NUCLEOTIDE SEQUENCE [LARGE SCALE GENOMIC DNA]</scope>
</reference>
<protein>
    <submittedName>
        <fullName evidence="1">Uncharacterized protein</fullName>
    </submittedName>
</protein>
<evidence type="ECO:0000313" key="1">
    <source>
        <dbReference type="EMBL" id="RRT37945.1"/>
    </source>
</evidence>
<dbReference type="AlphaFoldDB" id="A0A426XEQ8"/>
<accession>A0A426XEQ8</accession>
<sequence>MSLSSHGCCPRGDLYTGNSIGASATHNLVHFKSTKILPIMWKEIAPSCINENAITKDVGNKIRFFSTRITK</sequence>
<gene>
    <name evidence="1" type="ORF">B296_00044297</name>
</gene>
<comment type="caution">
    <text evidence="1">The sequence shown here is derived from an EMBL/GenBank/DDBJ whole genome shotgun (WGS) entry which is preliminary data.</text>
</comment>
<organism evidence="1 2">
    <name type="scientific">Ensete ventricosum</name>
    <name type="common">Abyssinian banana</name>
    <name type="synonym">Musa ensete</name>
    <dbReference type="NCBI Taxonomy" id="4639"/>
    <lineage>
        <taxon>Eukaryota</taxon>
        <taxon>Viridiplantae</taxon>
        <taxon>Streptophyta</taxon>
        <taxon>Embryophyta</taxon>
        <taxon>Tracheophyta</taxon>
        <taxon>Spermatophyta</taxon>
        <taxon>Magnoliopsida</taxon>
        <taxon>Liliopsida</taxon>
        <taxon>Zingiberales</taxon>
        <taxon>Musaceae</taxon>
        <taxon>Ensete</taxon>
    </lineage>
</organism>
<dbReference type="EMBL" id="AMZH03021706">
    <property type="protein sequence ID" value="RRT37945.1"/>
    <property type="molecule type" value="Genomic_DNA"/>
</dbReference>
<name>A0A426XEQ8_ENSVE</name>